<dbReference type="AlphaFoldDB" id="A0A381XSR5"/>
<dbReference type="SUPFAM" id="SSF49899">
    <property type="entry name" value="Concanavalin A-like lectins/glucanases"/>
    <property type="match status" value="1"/>
</dbReference>
<evidence type="ECO:0000259" key="1">
    <source>
        <dbReference type="Pfam" id="PF06439"/>
    </source>
</evidence>
<evidence type="ECO:0000313" key="2">
    <source>
        <dbReference type="EMBL" id="SVA67768.1"/>
    </source>
</evidence>
<feature type="domain" description="3-keto-alpha-glucoside-1,2-lyase/3-keto-2-hydroxy-glucal hydratase" evidence="1">
    <location>
        <begin position="38"/>
        <end position="209"/>
    </location>
</feature>
<gene>
    <name evidence="2" type="ORF">METZ01_LOCUS120622</name>
</gene>
<dbReference type="InterPro" id="IPR010496">
    <property type="entry name" value="AL/BT2_dom"/>
</dbReference>
<dbReference type="EMBL" id="UINC01016240">
    <property type="protein sequence ID" value="SVA67768.1"/>
    <property type="molecule type" value="Genomic_DNA"/>
</dbReference>
<dbReference type="Pfam" id="PF06439">
    <property type="entry name" value="3keto-disac_hyd"/>
    <property type="match status" value="1"/>
</dbReference>
<organism evidence="2">
    <name type="scientific">marine metagenome</name>
    <dbReference type="NCBI Taxonomy" id="408172"/>
    <lineage>
        <taxon>unclassified sequences</taxon>
        <taxon>metagenomes</taxon>
        <taxon>ecological metagenomes</taxon>
    </lineage>
</organism>
<accession>A0A381XSR5</accession>
<dbReference type="InterPro" id="IPR013320">
    <property type="entry name" value="ConA-like_dom_sf"/>
</dbReference>
<dbReference type="GO" id="GO:0016787">
    <property type="term" value="F:hydrolase activity"/>
    <property type="evidence" value="ECO:0007669"/>
    <property type="project" value="InterPro"/>
</dbReference>
<protein>
    <recommendedName>
        <fullName evidence="1">3-keto-alpha-glucoside-1,2-lyase/3-keto-2-hydroxy-glucal hydratase domain-containing protein</fullName>
    </recommendedName>
</protein>
<dbReference type="Gene3D" id="2.60.120.560">
    <property type="entry name" value="Exo-inulinase, domain 1"/>
    <property type="match status" value="1"/>
</dbReference>
<reference evidence="2" key="1">
    <citation type="submission" date="2018-05" db="EMBL/GenBank/DDBJ databases">
        <authorList>
            <person name="Lanie J.A."/>
            <person name="Ng W.-L."/>
            <person name="Kazmierczak K.M."/>
            <person name="Andrzejewski T.M."/>
            <person name="Davidsen T.M."/>
            <person name="Wayne K.J."/>
            <person name="Tettelin H."/>
            <person name="Glass J.I."/>
            <person name="Rusch D."/>
            <person name="Podicherti R."/>
            <person name="Tsui H.-C.T."/>
            <person name="Winkler M.E."/>
        </authorList>
    </citation>
    <scope>NUCLEOTIDE SEQUENCE</scope>
</reference>
<proteinExistence type="predicted"/>
<sequence length="236" mass="27360">MFQKKDLLRLMTYSLAFFCVVMFSQITWSGEWAFDFEDAKQADQWKVANGTWKIQKGAYSEISAAEKAAHVLFGEDDWADYTVEAKIRIDANSWTGLVFRAISEYEYYVIYQEPTPGVSAFFQHHGNEWGKRARPQPNKTAIKIKKKIEVGEWYHLKVVVEGNDLKWFVNDQLQAETKLKPVGDLDVYKKGKVGIWAWETKASFDDFKVYGPDIEGQAVEPQNKLSVTWGKLKRFY</sequence>
<name>A0A381XSR5_9ZZZZ</name>